<evidence type="ECO:0000259" key="7">
    <source>
        <dbReference type="PROSITE" id="PS50111"/>
    </source>
</evidence>
<dbReference type="Pfam" id="PF00015">
    <property type="entry name" value="MCPsignal"/>
    <property type="match status" value="1"/>
</dbReference>
<organism evidence="9">
    <name type="scientific">Symploca sp. SIO1C4</name>
    <dbReference type="NCBI Taxonomy" id="2607765"/>
    <lineage>
        <taxon>Bacteria</taxon>
        <taxon>Bacillati</taxon>
        <taxon>Cyanobacteriota</taxon>
        <taxon>Cyanophyceae</taxon>
        <taxon>Coleofasciculales</taxon>
        <taxon>Coleofasciculaceae</taxon>
        <taxon>Symploca</taxon>
    </lineage>
</organism>
<feature type="domain" description="HAMP" evidence="8">
    <location>
        <begin position="377"/>
        <end position="429"/>
    </location>
</feature>
<comment type="caution">
    <text evidence="9">The sequence shown here is derived from an EMBL/GenBank/DDBJ whole genome shotgun (WGS) entry which is preliminary data.</text>
</comment>
<comment type="similarity">
    <text evidence="2">Belongs to the methyl-accepting chemotaxis (MCP) protein family.</text>
</comment>
<dbReference type="EMBL" id="JAAHFQ010000305">
    <property type="protein sequence ID" value="NER29078.1"/>
    <property type="molecule type" value="Genomic_DNA"/>
</dbReference>
<keyword evidence="6" id="KW-0812">Transmembrane</keyword>
<gene>
    <name evidence="9" type="ORF">F6J89_15935</name>
</gene>
<dbReference type="PROSITE" id="PS50111">
    <property type="entry name" value="CHEMOTAXIS_TRANSDUC_2"/>
    <property type="match status" value="1"/>
</dbReference>
<dbReference type="PANTHER" id="PTHR32089">
    <property type="entry name" value="METHYL-ACCEPTING CHEMOTAXIS PROTEIN MCPB"/>
    <property type="match status" value="1"/>
</dbReference>
<keyword evidence="4" id="KW-0175">Coiled coil</keyword>
<evidence type="ECO:0000256" key="3">
    <source>
        <dbReference type="PROSITE-ProRule" id="PRU00284"/>
    </source>
</evidence>
<keyword evidence="6" id="KW-1133">Transmembrane helix</keyword>
<evidence type="ECO:0000256" key="4">
    <source>
        <dbReference type="SAM" id="Coils"/>
    </source>
</evidence>
<dbReference type="AlphaFoldDB" id="A0A6B3NIL8"/>
<feature type="region of interest" description="Disordered" evidence="5">
    <location>
        <begin position="1"/>
        <end position="39"/>
    </location>
</feature>
<evidence type="ECO:0000256" key="5">
    <source>
        <dbReference type="SAM" id="MobiDB-lite"/>
    </source>
</evidence>
<evidence type="ECO:0000256" key="2">
    <source>
        <dbReference type="ARBA" id="ARBA00029447"/>
    </source>
</evidence>
<feature type="domain" description="Methyl-accepting transducer" evidence="7">
    <location>
        <begin position="505"/>
        <end position="741"/>
    </location>
</feature>
<feature type="transmembrane region" description="Helical" evidence="6">
    <location>
        <begin position="73"/>
        <end position="96"/>
    </location>
</feature>
<evidence type="ECO:0000259" key="8">
    <source>
        <dbReference type="PROSITE" id="PS50885"/>
    </source>
</evidence>
<reference evidence="9" key="1">
    <citation type="submission" date="2019-11" db="EMBL/GenBank/DDBJ databases">
        <title>Genomic insights into an expanded diversity of filamentous marine cyanobacteria reveals the extraordinary biosynthetic potential of Moorea and Okeania.</title>
        <authorList>
            <person name="Ferreira Leao T."/>
            <person name="Wang M."/>
            <person name="Moss N."/>
            <person name="Da Silva R."/>
            <person name="Sanders J."/>
            <person name="Nurk S."/>
            <person name="Gurevich A."/>
            <person name="Humphrey G."/>
            <person name="Reher R."/>
            <person name="Zhu Q."/>
            <person name="Belda-Ferre P."/>
            <person name="Glukhov E."/>
            <person name="Rex R."/>
            <person name="Dorrestein P.C."/>
            <person name="Knight R."/>
            <person name="Pevzner P."/>
            <person name="Gerwick W.H."/>
            <person name="Gerwick L."/>
        </authorList>
    </citation>
    <scope>NUCLEOTIDE SEQUENCE</scope>
    <source>
        <strain evidence="9">SIO1C4</strain>
    </source>
</reference>
<dbReference type="SMART" id="SM00304">
    <property type="entry name" value="HAMP"/>
    <property type="match status" value="2"/>
</dbReference>
<dbReference type="PANTHER" id="PTHR32089:SF114">
    <property type="entry name" value="METHYL-ACCEPTING CHEMOTAXIS PROTEIN MCPB"/>
    <property type="match status" value="1"/>
</dbReference>
<dbReference type="SUPFAM" id="SSF58104">
    <property type="entry name" value="Methyl-accepting chemotaxis protein (MCP) signaling domain"/>
    <property type="match status" value="1"/>
</dbReference>
<proteinExistence type="inferred from homology"/>
<dbReference type="SMART" id="SM00283">
    <property type="entry name" value="MA"/>
    <property type="match status" value="1"/>
</dbReference>
<dbReference type="FunFam" id="1.10.287.950:FF:000001">
    <property type="entry name" value="Methyl-accepting chemotaxis sensory transducer"/>
    <property type="match status" value="1"/>
</dbReference>
<dbReference type="CDD" id="cd18773">
    <property type="entry name" value="PDC1_HK_sensor"/>
    <property type="match status" value="1"/>
</dbReference>
<dbReference type="Pfam" id="PF00672">
    <property type="entry name" value="HAMP"/>
    <property type="match status" value="1"/>
</dbReference>
<keyword evidence="6" id="KW-0472">Membrane</keyword>
<dbReference type="CDD" id="cd11386">
    <property type="entry name" value="MCP_signal"/>
    <property type="match status" value="1"/>
</dbReference>
<dbReference type="GO" id="GO:0016020">
    <property type="term" value="C:membrane"/>
    <property type="evidence" value="ECO:0007669"/>
    <property type="project" value="InterPro"/>
</dbReference>
<dbReference type="CDD" id="cd06225">
    <property type="entry name" value="HAMP"/>
    <property type="match status" value="1"/>
</dbReference>
<feature type="transmembrane region" description="Helical" evidence="6">
    <location>
        <begin position="353"/>
        <end position="376"/>
    </location>
</feature>
<protein>
    <submittedName>
        <fullName evidence="9">Methyl-accepting chemotaxis protein</fullName>
    </submittedName>
</protein>
<dbReference type="InterPro" id="IPR003660">
    <property type="entry name" value="HAMP_dom"/>
</dbReference>
<dbReference type="Gene3D" id="1.10.287.950">
    <property type="entry name" value="Methyl-accepting chemotaxis protein"/>
    <property type="match status" value="1"/>
</dbReference>
<sequence length="778" mass="84799">MTQTPPQNSAQKNDNDRSWSSNGFPVGGQTNATDDSSYASELFPSATGSALEQQQAPWWHFPSMRLSSLRTKATLLAVAIGTIPVVLVGSTAYFAASQGIRQQIIQNEKTNAEDLADKLNIFIEQRYKDTVALSQFDILINPNVRQVVTTEEKNQILNANMESSKIYNSIAAFDPKTAEVIAFAGSNFNPEKIISRDYSLKVQETNNPVIVDPRVAGGTGEFSLFVAAPIKDQFTNKTIGIIRTRTSMTLLNQAFGVDPSRGQQFYLTDSTGQITASSDSEALQKKIEELFPKVNTKIQQGDQQALTMIASENRKEQIFTYLPDSELKAAYGLNWGLLVTRPTEVAFAPQKQLLWTLLIGTIIVTSIVAAIAVVIVNRATIPIIAATNAVARIGQGELETRMEVKGEDELAQLGANINDMAGQIKTLLEEQVLVAEEKQRFQEEQRYAEALQNRILELLEEVEPVSRGDLTIKARVTADDVGTVADSYNFMISNLRQIVSKVQAAASNVAETTKNNEFSVQSLSVEASRQAEEIAQILKQAQEMTESVRLVAFNAQKAATVVQQAAQTVEEGDSAMNRTVDGIVAIRETVAQTRQKVKYLGESSQKISTVVNLISSFAAQTKLLAFNASIEAARAGEEGRGFAVVADEVRTLAQQSAEASTEIEKLVAAIQGETNEVIAAMEAGTEQVVTGTRLVEETRESLNKITTASTEINQLVEAITKATISQSTVSETVTQTMTNIAETSKQTSKEAILVSSSFEQLRVVAQELQEDVSQFKIS</sequence>
<dbReference type="SUPFAM" id="SSF158472">
    <property type="entry name" value="HAMP domain-like"/>
    <property type="match status" value="1"/>
</dbReference>
<accession>A0A6B3NIL8</accession>
<feature type="domain" description="HAMP" evidence="8">
    <location>
        <begin position="449"/>
        <end position="500"/>
    </location>
</feature>
<dbReference type="InterPro" id="IPR004089">
    <property type="entry name" value="MCPsignal_dom"/>
</dbReference>
<dbReference type="Gene3D" id="3.30.450.20">
    <property type="entry name" value="PAS domain"/>
    <property type="match status" value="1"/>
</dbReference>
<name>A0A6B3NIL8_9CYAN</name>
<dbReference type="GO" id="GO:0007165">
    <property type="term" value="P:signal transduction"/>
    <property type="evidence" value="ECO:0007669"/>
    <property type="project" value="UniProtKB-KW"/>
</dbReference>
<evidence type="ECO:0000256" key="1">
    <source>
        <dbReference type="ARBA" id="ARBA00023224"/>
    </source>
</evidence>
<keyword evidence="1 3" id="KW-0807">Transducer</keyword>
<dbReference type="PROSITE" id="PS50885">
    <property type="entry name" value="HAMP"/>
    <property type="match status" value="2"/>
</dbReference>
<evidence type="ECO:0000256" key="6">
    <source>
        <dbReference type="SAM" id="Phobius"/>
    </source>
</evidence>
<evidence type="ECO:0000313" key="9">
    <source>
        <dbReference type="EMBL" id="NER29078.1"/>
    </source>
</evidence>
<dbReference type="GO" id="GO:0006935">
    <property type="term" value="P:chemotaxis"/>
    <property type="evidence" value="ECO:0007669"/>
    <property type="project" value="UniProtKB-ARBA"/>
</dbReference>
<dbReference type="Gene3D" id="6.10.340.10">
    <property type="match status" value="1"/>
</dbReference>
<feature type="coiled-coil region" evidence="4">
    <location>
        <begin position="410"/>
        <end position="461"/>
    </location>
</feature>